<feature type="compositionally biased region" description="Basic and acidic residues" evidence="1">
    <location>
        <begin position="26"/>
        <end position="35"/>
    </location>
</feature>
<organism evidence="2 3">
    <name type="scientific">Knipowitschia caucasica</name>
    <name type="common">Caucasian dwarf goby</name>
    <name type="synonym">Pomatoschistus caucasicus</name>
    <dbReference type="NCBI Taxonomy" id="637954"/>
    <lineage>
        <taxon>Eukaryota</taxon>
        <taxon>Metazoa</taxon>
        <taxon>Chordata</taxon>
        <taxon>Craniata</taxon>
        <taxon>Vertebrata</taxon>
        <taxon>Euteleostomi</taxon>
        <taxon>Actinopterygii</taxon>
        <taxon>Neopterygii</taxon>
        <taxon>Teleostei</taxon>
        <taxon>Neoteleostei</taxon>
        <taxon>Acanthomorphata</taxon>
        <taxon>Gobiaria</taxon>
        <taxon>Gobiiformes</taxon>
        <taxon>Gobioidei</taxon>
        <taxon>Gobiidae</taxon>
        <taxon>Gobiinae</taxon>
        <taxon>Knipowitschia</taxon>
    </lineage>
</organism>
<keyword evidence="3" id="KW-1185">Reference proteome</keyword>
<dbReference type="AlphaFoldDB" id="A0AAV2LDC1"/>
<proteinExistence type="predicted"/>
<sequence>MDIRTWLKKPNTTPAVSPQPGSSYRRTGEAEEHLPRPWQQVPRQMEESDSPAIPPVPTASDPGSAVFGAARPPSHSQQQLCFPEDLGVEKPVQGTPVPPKRLRQTTGALQDYVVSEGLGQREADIQQECKRLFFAIIDSILCEMAARFSKRNGTYMTALNALDPQLMRERQQMASRPFASVAVALDSCGEQTELLQPAMDVRLHFVCLWLHAVL</sequence>
<evidence type="ECO:0000313" key="2">
    <source>
        <dbReference type="EMBL" id="CAL1600380.1"/>
    </source>
</evidence>
<name>A0AAV2LDC1_KNICA</name>
<feature type="region of interest" description="Disordered" evidence="1">
    <location>
        <begin position="1"/>
        <end position="78"/>
    </location>
</feature>
<gene>
    <name evidence="2" type="ORF">KC01_LOCUS28476</name>
</gene>
<dbReference type="EMBL" id="OZ035845">
    <property type="protein sequence ID" value="CAL1600380.1"/>
    <property type="molecule type" value="Genomic_DNA"/>
</dbReference>
<accession>A0AAV2LDC1</accession>
<dbReference type="Proteomes" id="UP001497482">
    <property type="component" value="Chromosome 23"/>
</dbReference>
<reference evidence="2 3" key="1">
    <citation type="submission" date="2024-04" db="EMBL/GenBank/DDBJ databases">
        <authorList>
            <person name="Waldvogel A.-M."/>
            <person name="Schoenle A."/>
        </authorList>
    </citation>
    <scope>NUCLEOTIDE SEQUENCE [LARGE SCALE GENOMIC DNA]</scope>
</reference>
<feature type="compositionally biased region" description="Polar residues" evidence="1">
    <location>
        <begin position="10"/>
        <end position="25"/>
    </location>
</feature>
<protein>
    <submittedName>
        <fullName evidence="2">Uncharacterized protein</fullName>
    </submittedName>
</protein>
<evidence type="ECO:0000313" key="3">
    <source>
        <dbReference type="Proteomes" id="UP001497482"/>
    </source>
</evidence>
<evidence type="ECO:0000256" key="1">
    <source>
        <dbReference type="SAM" id="MobiDB-lite"/>
    </source>
</evidence>